<accession>A0A1E1EYP6</accession>
<dbReference type="Proteomes" id="UP000218272">
    <property type="component" value="Chromosome SCLO_1"/>
</dbReference>
<dbReference type="GO" id="GO:0006788">
    <property type="term" value="P:heme oxidation"/>
    <property type="evidence" value="ECO:0007669"/>
    <property type="project" value="InterPro"/>
</dbReference>
<dbReference type="Pfam" id="PF01126">
    <property type="entry name" value="Heme_oxygenase"/>
    <property type="match status" value="1"/>
</dbReference>
<dbReference type="InterPro" id="IPR016084">
    <property type="entry name" value="Haem_Oase-like_multi-hlx"/>
</dbReference>
<dbReference type="RefSeq" id="WP_066521324.1">
    <property type="nucleotide sequence ID" value="NZ_AP017655.1"/>
</dbReference>
<dbReference type="GO" id="GO:0004392">
    <property type="term" value="F:heme oxygenase (decyclizing) activity"/>
    <property type="evidence" value="ECO:0007669"/>
    <property type="project" value="InterPro"/>
</dbReference>
<name>A0A1E1EYP6_9SPHN</name>
<reference evidence="1 2" key="1">
    <citation type="submission" date="2016-10" db="EMBL/GenBank/DDBJ databases">
        <title>Complete Genome Sequence of the Nonylphenol-Degrading Bacterium Sphingobium cloacae JCM 10874T.</title>
        <authorList>
            <person name="Ootsuka M."/>
            <person name="Nishizawa T."/>
            <person name="Ohta H."/>
        </authorList>
    </citation>
    <scope>NUCLEOTIDE SEQUENCE [LARGE SCALE GENOMIC DNA]</scope>
    <source>
        <strain evidence="1 2">JCM 10874</strain>
    </source>
</reference>
<evidence type="ECO:0000313" key="1">
    <source>
        <dbReference type="EMBL" id="BAV63384.1"/>
    </source>
</evidence>
<dbReference type="Gene3D" id="1.20.910.10">
    <property type="entry name" value="Heme oxygenase-like"/>
    <property type="match status" value="1"/>
</dbReference>
<evidence type="ECO:0000313" key="2">
    <source>
        <dbReference type="Proteomes" id="UP000218272"/>
    </source>
</evidence>
<sequence>MTGLNEASLIKALRAVTRKAHEHLDASIRAAAAFDTLAGYGRFATLQYLFHRDIDALYDDPALPAVLPDLAGRRRLNLIAADLQDLGLDIPEVDDPPAFAAGISADMPKALGWLYVAEGSNLGTAVLRKEAAKLGLSDNHGARHLAPAPEGPAAKWRAFTEAVGAIDLTAEDRQSATIGAQAAFARVQSLVDARLA</sequence>
<dbReference type="InterPro" id="IPR016053">
    <property type="entry name" value="Haem_Oase-like"/>
</dbReference>
<dbReference type="SUPFAM" id="SSF48613">
    <property type="entry name" value="Heme oxygenase-like"/>
    <property type="match status" value="1"/>
</dbReference>
<evidence type="ECO:0008006" key="3">
    <source>
        <dbReference type="Google" id="ProtNLM"/>
    </source>
</evidence>
<keyword evidence="2" id="KW-1185">Reference proteome</keyword>
<proteinExistence type="predicted"/>
<organism evidence="1 2">
    <name type="scientific">Sphingobium cloacae</name>
    <dbReference type="NCBI Taxonomy" id="120107"/>
    <lineage>
        <taxon>Bacteria</taxon>
        <taxon>Pseudomonadati</taxon>
        <taxon>Pseudomonadota</taxon>
        <taxon>Alphaproteobacteria</taxon>
        <taxon>Sphingomonadales</taxon>
        <taxon>Sphingomonadaceae</taxon>
        <taxon>Sphingobium</taxon>
    </lineage>
</organism>
<dbReference type="EMBL" id="AP017655">
    <property type="protein sequence ID" value="BAV63384.1"/>
    <property type="molecule type" value="Genomic_DNA"/>
</dbReference>
<gene>
    <name evidence="1" type="ORF">SCLO_1003440</name>
</gene>
<dbReference type="OrthoDB" id="9149607at2"/>
<dbReference type="CDD" id="cd19166">
    <property type="entry name" value="HemeO-bac"/>
    <property type="match status" value="1"/>
</dbReference>
<protein>
    <recommendedName>
        <fullName evidence="3">Heme oxygenase</fullName>
    </recommendedName>
</protein>
<dbReference type="AlphaFoldDB" id="A0A1E1EYP6"/>
<dbReference type="KEGG" id="sclo:SCLO_1003440"/>